<sequence>MVTTRSSQRDRELLPSSAVPEDESNADNPGHLKAVDDTKTSPGDRKKLTASVTGFFSKFRPSKRPERDSDTIPANQWNTPITIPRRSLSMSARGKVSKRYSTDTRRSPSTPVSNKAEIAADDGADPAAAGDDFFVPKRRPGDPATPDPARARHINKAPPVSDRARELFLAKQKARRQRQTLKASGDFLGVTGVNPYTREMDVITPTTSSEDAASPVNSHVAGLARKAEEARKAYEIAARDAQLKKDQEKLFKIGRHKDAIRTAQQRVKWRREGGQWSSAVEPKLSPITQSVGSTTPHSPHSSHSTTIHRRPSPDPFLEIGSTAIVRRHTVSTETSETQDAQGQHKSPPLSNAELEKGLAKAISNPFRSRLPPLIPRRIGSNTKDTKAAKDREHKMKTEKLIDIPSPPRQAHGCPTQQSNTLRRPSSVRVLELENQNPAERWANELVQDLDGLGANINTVSSRKMEAWKGPNGEVGSACTLTTTTIGYVRNRHHPRAANYHTSDAFPEMLNGDRVSPVLTQVDDRTSQTSSRSLGEMHSNAYLDLLASPPDMGQSVWPSLAAQHLPKPTSTATAGRVLETEMETTGLTSVPPAGAASDTTLESQGMPSVAREMRKTMRKEAGDPHTTPPPRTSSPTSTSTSPPSLSTSTTNSDSPMSFKSEPIATGKAMAQGAARAAFEQLQVAPTSKKTVFPNSMAAATKREEAEKGKRELDLRKLPATYRGGNVGTGGRFVRDQNRSLFRTASAVMQWAGWEYWELVRPVFVSDSPLRQRLAQARSTWHDCVIYLLAVIFSLLVTLLGIWCIKGFVFVFSVIKGLA</sequence>
<comment type="caution">
    <text evidence="3">The sequence shown here is derived from an EMBL/GenBank/DDBJ whole genome shotgun (WGS) entry which is preliminary data.</text>
</comment>
<evidence type="ECO:0000313" key="4">
    <source>
        <dbReference type="Proteomes" id="UP001303473"/>
    </source>
</evidence>
<feature type="region of interest" description="Disordered" evidence="1">
    <location>
        <begin position="403"/>
        <end position="422"/>
    </location>
</feature>
<name>A0AAN6S8Z3_9PEZI</name>
<feature type="compositionally biased region" description="Basic and acidic residues" evidence="1">
    <location>
        <begin position="383"/>
        <end position="393"/>
    </location>
</feature>
<keyword evidence="2" id="KW-1133">Transmembrane helix</keyword>
<feature type="transmembrane region" description="Helical" evidence="2">
    <location>
        <begin position="783"/>
        <end position="813"/>
    </location>
</feature>
<feature type="compositionally biased region" description="Basic and acidic residues" evidence="1">
    <location>
        <begin position="33"/>
        <end position="47"/>
    </location>
</feature>
<feature type="compositionally biased region" description="Polar residues" evidence="1">
    <location>
        <begin position="596"/>
        <end position="605"/>
    </location>
</feature>
<feature type="compositionally biased region" description="Basic and acidic residues" evidence="1">
    <location>
        <begin position="610"/>
        <end position="622"/>
    </location>
</feature>
<feature type="compositionally biased region" description="Low complexity" evidence="1">
    <location>
        <begin position="293"/>
        <end position="305"/>
    </location>
</feature>
<keyword evidence="2" id="KW-0812">Transmembrane</keyword>
<feature type="region of interest" description="Disordered" evidence="1">
    <location>
        <begin position="1"/>
        <end position="163"/>
    </location>
</feature>
<dbReference type="EMBL" id="MU853757">
    <property type="protein sequence ID" value="KAK3944884.1"/>
    <property type="molecule type" value="Genomic_DNA"/>
</dbReference>
<feature type="region of interest" description="Disordered" evidence="1">
    <location>
        <begin position="582"/>
        <end position="659"/>
    </location>
</feature>
<proteinExistence type="predicted"/>
<keyword evidence="4" id="KW-1185">Reference proteome</keyword>
<feature type="compositionally biased region" description="Low complexity" evidence="1">
    <location>
        <begin position="632"/>
        <end position="654"/>
    </location>
</feature>
<dbReference type="AlphaFoldDB" id="A0AAN6S8Z3"/>
<evidence type="ECO:0000256" key="1">
    <source>
        <dbReference type="SAM" id="MobiDB-lite"/>
    </source>
</evidence>
<evidence type="ECO:0000313" key="3">
    <source>
        <dbReference type="EMBL" id="KAK3944884.1"/>
    </source>
</evidence>
<feature type="region of interest" description="Disordered" evidence="1">
    <location>
        <begin position="270"/>
        <end position="350"/>
    </location>
</feature>
<dbReference type="Proteomes" id="UP001303473">
    <property type="component" value="Unassembled WGS sequence"/>
</dbReference>
<gene>
    <name evidence="3" type="ORF">QBC46DRAFT_445751</name>
</gene>
<feature type="compositionally biased region" description="Low complexity" evidence="1">
    <location>
        <begin position="369"/>
        <end position="378"/>
    </location>
</feature>
<reference evidence="4" key="1">
    <citation type="journal article" date="2023" name="Mol. Phylogenet. Evol.">
        <title>Genome-scale phylogeny and comparative genomics of the fungal order Sordariales.</title>
        <authorList>
            <person name="Hensen N."/>
            <person name="Bonometti L."/>
            <person name="Westerberg I."/>
            <person name="Brannstrom I.O."/>
            <person name="Guillou S."/>
            <person name="Cros-Aarteil S."/>
            <person name="Calhoun S."/>
            <person name="Haridas S."/>
            <person name="Kuo A."/>
            <person name="Mondo S."/>
            <person name="Pangilinan J."/>
            <person name="Riley R."/>
            <person name="LaButti K."/>
            <person name="Andreopoulos B."/>
            <person name="Lipzen A."/>
            <person name="Chen C."/>
            <person name="Yan M."/>
            <person name="Daum C."/>
            <person name="Ng V."/>
            <person name="Clum A."/>
            <person name="Steindorff A."/>
            <person name="Ohm R.A."/>
            <person name="Martin F."/>
            <person name="Silar P."/>
            <person name="Natvig D.O."/>
            <person name="Lalanne C."/>
            <person name="Gautier V."/>
            <person name="Ament-Velasquez S.L."/>
            <person name="Kruys A."/>
            <person name="Hutchinson M.I."/>
            <person name="Powell A.J."/>
            <person name="Barry K."/>
            <person name="Miller A.N."/>
            <person name="Grigoriev I.V."/>
            <person name="Debuchy R."/>
            <person name="Gladieux P."/>
            <person name="Hiltunen Thoren M."/>
            <person name="Johannesson H."/>
        </authorList>
    </citation>
    <scope>NUCLEOTIDE SEQUENCE [LARGE SCALE GENOMIC DNA]</scope>
    <source>
        <strain evidence="4">CBS 340.73</strain>
    </source>
</reference>
<keyword evidence="2" id="KW-0472">Membrane</keyword>
<protein>
    <submittedName>
        <fullName evidence="3">Uncharacterized protein</fullName>
    </submittedName>
</protein>
<evidence type="ECO:0000256" key="2">
    <source>
        <dbReference type="SAM" id="Phobius"/>
    </source>
</evidence>
<feature type="region of interest" description="Disordered" evidence="1">
    <location>
        <begin position="367"/>
        <end position="393"/>
    </location>
</feature>
<feature type="compositionally biased region" description="Polar residues" evidence="1">
    <location>
        <begin position="331"/>
        <end position="344"/>
    </location>
</feature>
<organism evidence="3 4">
    <name type="scientific">Diplogelasinospora grovesii</name>
    <dbReference type="NCBI Taxonomy" id="303347"/>
    <lineage>
        <taxon>Eukaryota</taxon>
        <taxon>Fungi</taxon>
        <taxon>Dikarya</taxon>
        <taxon>Ascomycota</taxon>
        <taxon>Pezizomycotina</taxon>
        <taxon>Sordariomycetes</taxon>
        <taxon>Sordariomycetidae</taxon>
        <taxon>Sordariales</taxon>
        <taxon>Diplogelasinosporaceae</taxon>
        <taxon>Diplogelasinospora</taxon>
    </lineage>
</organism>
<feature type="compositionally biased region" description="Polar residues" evidence="1">
    <location>
        <begin position="72"/>
        <end position="81"/>
    </location>
</feature>
<accession>A0AAN6S8Z3</accession>